<feature type="transmembrane region" description="Helical" evidence="1">
    <location>
        <begin position="89"/>
        <end position="112"/>
    </location>
</feature>
<name>A0A4V4H7J8_MUSBA</name>
<evidence type="ECO:0000313" key="3">
    <source>
        <dbReference type="Proteomes" id="UP000317650"/>
    </source>
</evidence>
<proteinExistence type="predicted"/>
<dbReference type="AlphaFoldDB" id="A0A4V4H7J8"/>
<accession>A0A4V4H7J8</accession>
<keyword evidence="1" id="KW-1133">Transmembrane helix</keyword>
<organism evidence="2 3">
    <name type="scientific">Musa balbisiana</name>
    <name type="common">Banana</name>
    <dbReference type="NCBI Taxonomy" id="52838"/>
    <lineage>
        <taxon>Eukaryota</taxon>
        <taxon>Viridiplantae</taxon>
        <taxon>Streptophyta</taxon>
        <taxon>Embryophyta</taxon>
        <taxon>Tracheophyta</taxon>
        <taxon>Spermatophyta</taxon>
        <taxon>Magnoliopsida</taxon>
        <taxon>Liliopsida</taxon>
        <taxon>Zingiberales</taxon>
        <taxon>Musaceae</taxon>
        <taxon>Musa</taxon>
    </lineage>
</organism>
<gene>
    <name evidence="2" type="ORF">C4D60_Mb01t23200</name>
</gene>
<protein>
    <submittedName>
        <fullName evidence="2">Uncharacterized protein</fullName>
    </submittedName>
</protein>
<evidence type="ECO:0000313" key="2">
    <source>
        <dbReference type="EMBL" id="THU64126.1"/>
    </source>
</evidence>
<reference evidence="2 3" key="1">
    <citation type="journal article" date="2019" name="Nat. Plants">
        <title>Genome sequencing of Musa balbisiana reveals subgenome evolution and function divergence in polyploid bananas.</title>
        <authorList>
            <person name="Yao X."/>
        </authorList>
    </citation>
    <scope>NUCLEOTIDE SEQUENCE [LARGE SCALE GENOMIC DNA]</scope>
    <source>
        <strain evidence="3">cv. DH-PKW</strain>
        <tissue evidence="2">Leaves</tissue>
    </source>
</reference>
<sequence length="183" mass="19793">MVPLGSGRSVYRFADRTGLRFRYLPVWVNQYETDPFWAVVSRSCINEKKFLALISLIMSLDSTCCLPHLPATRCSLPPSRTMHHRPETLIFFSSLFLHGLLLVILPPLPLLLPSSSSSSIVSLSPSSSSTASSSSSSSSSSSIASSSSFLFESFSPCARIGIIEGKTLSPSFLTSSPRDLPAT</sequence>
<evidence type="ECO:0000256" key="1">
    <source>
        <dbReference type="SAM" id="Phobius"/>
    </source>
</evidence>
<comment type="caution">
    <text evidence="2">The sequence shown here is derived from an EMBL/GenBank/DDBJ whole genome shotgun (WGS) entry which is preliminary data.</text>
</comment>
<keyword evidence="3" id="KW-1185">Reference proteome</keyword>
<keyword evidence="1" id="KW-0472">Membrane</keyword>
<dbReference type="Proteomes" id="UP000317650">
    <property type="component" value="Chromosome 1"/>
</dbReference>
<keyword evidence="1" id="KW-0812">Transmembrane</keyword>
<dbReference type="EMBL" id="PYDT01000004">
    <property type="protein sequence ID" value="THU64126.1"/>
    <property type="molecule type" value="Genomic_DNA"/>
</dbReference>